<evidence type="ECO:0000256" key="2">
    <source>
        <dbReference type="ARBA" id="ARBA00002632"/>
    </source>
</evidence>
<dbReference type="InterPro" id="IPR027417">
    <property type="entry name" value="P-loop_NTPase"/>
</dbReference>
<dbReference type="Gene3D" id="3.40.50.300">
    <property type="entry name" value="P-loop containing nucleotide triphosphate hydrolases"/>
    <property type="match status" value="1"/>
</dbReference>
<comment type="pathway">
    <text evidence="3 13 14">Sulfur metabolism; hydrogen sulfide biosynthesis; sulfite from sulfate: step 2/3.</text>
</comment>
<gene>
    <name evidence="13 16" type="primary">cysC</name>
    <name evidence="16" type="ORF">NX773_01300</name>
</gene>
<reference evidence="16 17" key="1">
    <citation type="submission" date="2022-08" db="EMBL/GenBank/DDBJ databases">
        <title>Reclassification of Massilia species as members of the genera Telluria, Duganella, Pseudoduganella, Mokoshia gen. nov. and Zemynaea gen. nov. using orthogonal and non-orthogonal genome-based approaches.</title>
        <authorList>
            <person name="Bowman J.P."/>
        </authorList>
    </citation>
    <scope>NUCLEOTIDE SEQUENCE [LARGE SCALE GENOMIC DNA]</scope>
    <source>
        <strain evidence="16 17">JCM 31607</strain>
    </source>
</reference>
<evidence type="ECO:0000256" key="13">
    <source>
        <dbReference type="HAMAP-Rule" id="MF_00065"/>
    </source>
</evidence>
<evidence type="ECO:0000256" key="1">
    <source>
        <dbReference type="ARBA" id="ARBA00001823"/>
    </source>
</evidence>
<evidence type="ECO:0000256" key="10">
    <source>
        <dbReference type="ARBA" id="ARBA00029724"/>
    </source>
</evidence>
<comment type="function">
    <text evidence="2 13 14">Catalyzes the synthesis of activated sulfate.</text>
</comment>
<evidence type="ECO:0000256" key="6">
    <source>
        <dbReference type="ARBA" id="ARBA00022679"/>
    </source>
</evidence>
<keyword evidence="17" id="KW-1185">Reference proteome</keyword>
<comment type="similarity">
    <text evidence="4 13 14">Belongs to the APS kinase family.</text>
</comment>
<feature type="binding site" evidence="13">
    <location>
        <begin position="33"/>
        <end position="40"/>
    </location>
    <ligand>
        <name>ATP</name>
        <dbReference type="ChEBI" id="CHEBI:30616"/>
    </ligand>
</feature>
<comment type="caution">
    <text evidence="16">The sequence shown here is derived from an EMBL/GenBank/DDBJ whole genome shotgun (WGS) entry which is preliminary data.</text>
</comment>
<dbReference type="HAMAP" id="MF_00065">
    <property type="entry name" value="Adenylyl_sulf_kinase"/>
    <property type="match status" value="1"/>
</dbReference>
<evidence type="ECO:0000256" key="8">
    <source>
        <dbReference type="ARBA" id="ARBA00022777"/>
    </source>
</evidence>
<evidence type="ECO:0000259" key="15">
    <source>
        <dbReference type="Pfam" id="PF01583"/>
    </source>
</evidence>
<dbReference type="InterPro" id="IPR002891">
    <property type="entry name" value="APS"/>
</dbReference>
<evidence type="ECO:0000256" key="9">
    <source>
        <dbReference type="ARBA" id="ARBA00022840"/>
    </source>
</evidence>
<dbReference type="RefSeq" id="WP_258854601.1">
    <property type="nucleotide sequence ID" value="NZ_JANUGV010000001.1"/>
</dbReference>
<keyword evidence="6 13" id="KW-0808">Transferase</keyword>
<evidence type="ECO:0000256" key="11">
    <source>
        <dbReference type="ARBA" id="ARBA00031393"/>
    </source>
</evidence>
<dbReference type="Proteomes" id="UP001205861">
    <property type="component" value="Unassembled WGS sequence"/>
</dbReference>
<evidence type="ECO:0000256" key="4">
    <source>
        <dbReference type="ARBA" id="ARBA00007008"/>
    </source>
</evidence>
<comment type="catalytic activity">
    <reaction evidence="1 13 14">
        <text>adenosine 5'-phosphosulfate + ATP = 3'-phosphoadenylyl sulfate + ADP + H(+)</text>
        <dbReference type="Rhea" id="RHEA:24152"/>
        <dbReference type="ChEBI" id="CHEBI:15378"/>
        <dbReference type="ChEBI" id="CHEBI:30616"/>
        <dbReference type="ChEBI" id="CHEBI:58243"/>
        <dbReference type="ChEBI" id="CHEBI:58339"/>
        <dbReference type="ChEBI" id="CHEBI:456216"/>
        <dbReference type="EC" id="2.7.1.25"/>
    </reaction>
</comment>
<evidence type="ECO:0000256" key="3">
    <source>
        <dbReference type="ARBA" id="ARBA00004806"/>
    </source>
</evidence>
<evidence type="ECO:0000256" key="12">
    <source>
        <dbReference type="ARBA" id="ARBA00031464"/>
    </source>
</evidence>
<dbReference type="CDD" id="cd02027">
    <property type="entry name" value="APSK"/>
    <property type="match status" value="1"/>
</dbReference>
<protein>
    <recommendedName>
        <fullName evidence="5 13">Adenylyl-sulfate kinase</fullName>
        <ecNumber evidence="5 13">2.7.1.25</ecNumber>
    </recommendedName>
    <alternativeName>
        <fullName evidence="11 13">APS kinase</fullName>
    </alternativeName>
    <alternativeName>
        <fullName evidence="12 13">ATP adenosine-5'-phosphosulfate 3'-phosphotransferase</fullName>
    </alternativeName>
    <alternativeName>
        <fullName evidence="10 13">Adenosine-5'-phosphosulfate kinase</fullName>
    </alternativeName>
</protein>
<feature type="domain" description="APS kinase" evidence="15">
    <location>
        <begin position="25"/>
        <end position="175"/>
    </location>
</feature>
<dbReference type="EC" id="2.7.1.25" evidence="5 13"/>
<evidence type="ECO:0000256" key="5">
    <source>
        <dbReference type="ARBA" id="ARBA00012121"/>
    </source>
</evidence>
<dbReference type="InterPro" id="IPR059117">
    <property type="entry name" value="APS_kinase_dom"/>
</dbReference>
<evidence type="ECO:0000256" key="14">
    <source>
        <dbReference type="RuleBase" id="RU004347"/>
    </source>
</evidence>
<dbReference type="EMBL" id="JANUGV010000001">
    <property type="protein sequence ID" value="MCS0606800.1"/>
    <property type="molecule type" value="Genomic_DNA"/>
</dbReference>
<keyword evidence="9 13" id="KW-0067">ATP-binding</keyword>
<feature type="active site" description="Phosphoserine intermediate" evidence="13">
    <location>
        <position position="107"/>
    </location>
</feature>
<dbReference type="GO" id="GO:0004020">
    <property type="term" value="F:adenylylsulfate kinase activity"/>
    <property type="evidence" value="ECO:0007669"/>
    <property type="project" value="UniProtKB-EC"/>
</dbReference>
<evidence type="ECO:0000256" key="7">
    <source>
        <dbReference type="ARBA" id="ARBA00022741"/>
    </source>
</evidence>
<evidence type="ECO:0000313" key="17">
    <source>
        <dbReference type="Proteomes" id="UP001205861"/>
    </source>
</evidence>
<dbReference type="SUPFAM" id="SSF52540">
    <property type="entry name" value="P-loop containing nucleoside triphosphate hydrolases"/>
    <property type="match status" value="1"/>
</dbReference>
<keyword evidence="8 13" id="KW-0418">Kinase</keyword>
<keyword evidence="13" id="KW-0597">Phosphoprotein</keyword>
<dbReference type="NCBIfam" id="NF003013">
    <property type="entry name" value="PRK03846.1"/>
    <property type="match status" value="1"/>
</dbReference>
<sequence>MVSTNVTRQDSAVSRLDRERLQRHRGAVLWLTGLSGAGKSTLANAVEARLHALGCRTFLLDGDNVRSGLCGDLGFSLADRHENIRRVGEAARLFLDAGVIVLCAFISPLKEDRQRARALAPDGDFVEIYCKSPLAVCERRDVKGLYRRARAGEIADFTGITSPYEEPDNPELVLDTARRSVDECADAVVARLVAQGTVPVSLQTA</sequence>
<name>A0ABT2BED2_9BURK</name>
<dbReference type="PANTHER" id="PTHR11055:SF1">
    <property type="entry name" value="PAPS SYNTHETASE, ISOFORM D"/>
    <property type="match status" value="1"/>
</dbReference>
<proteinExistence type="inferred from homology"/>
<accession>A0ABT2BED2</accession>
<organism evidence="16 17">
    <name type="scientific">Massilia solisilvae</name>
    <dbReference type="NCBI Taxonomy" id="1811225"/>
    <lineage>
        <taxon>Bacteria</taxon>
        <taxon>Pseudomonadati</taxon>
        <taxon>Pseudomonadota</taxon>
        <taxon>Betaproteobacteria</taxon>
        <taxon>Burkholderiales</taxon>
        <taxon>Oxalobacteraceae</taxon>
        <taxon>Telluria group</taxon>
        <taxon>Massilia</taxon>
    </lineage>
</organism>
<dbReference type="NCBIfam" id="TIGR00455">
    <property type="entry name" value="apsK"/>
    <property type="match status" value="1"/>
</dbReference>
<dbReference type="PANTHER" id="PTHR11055">
    <property type="entry name" value="BIFUNCTIONAL 3'-PHOSPHOADENOSINE 5'-PHOSPHOSULFATE SYNTHASE"/>
    <property type="match status" value="1"/>
</dbReference>
<evidence type="ECO:0000313" key="16">
    <source>
        <dbReference type="EMBL" id="MCS0606800.1"/>
    </source>
</evidence>
<dbReference type="Pfam" id="PF01583">
    <property type="entry name" value="APS_kinase"/>
    <property type="match status" value="1"/>
</dbReference>
<keyword evidence="7 13" id="KW-0547">Nucleotide-binding</keyword>